<keyword evidence="9" id="KW-0812">Transmembrane</keyword>
<accession>G0VG61</accession>
<dbReference type="GO" id="GO:0000467">
    <property type="term" value="P:exonucleolytic trimming to generate mature 3'-end of 5.8S rRNA from tricistronic rRNA transcript (SSU-rRNA, 5.8S rRNA, LSU-rRNA)"/>
    <property type="evidence" value="ECO:0007669"/>
    <property type="project" value="EnsemblFungi"/>
</dbReference>
<keyword evidence="9" id="KW-0472">Membrane</keyword>
<dbReference type="InterPro" id="IPR034922">
    <property type="entry name" value="REX1-like_exo"/>
</dbReference>
<dbReference type="EMBL" id="HE576756">
    <property type="protein sequence ID" value="CCC70481.1"/>
    <property type="molecule type" value="Genomic_DNA"/>
</dbReference>
<evidence type="ECO:0000256" key="4">
    <source>
        <dbReference type="ARBA" id="ARBA00022722"/>
    </source>
</evidence>
<dbReference type="Gene3D" id="3.30.420.10">
    <property type="entry name" value="Ribonuclease H-like superfamily/Ribonuclease H"/>
    <property type="match status" value="1"/>
</dbReference>
<keyword evidence="12" id="KW-1185">Reference proteome</keyword>
<dbReference type="FunCoup" id="G0VG61">
    <property type="interactions" value="251"/>
</dbReference>
<dbReference type="FunFam" id="3.30.420.10:FF:000019">
    <property type="entry name" value="RNA exonuclease NEF-sp"/>
    <property type="match status" value="1"/>
</dbReference>
<evidence type="ECO:0000256" key="5">
    <source>
        <dbReference type="ARBA" id="ARBA00022801"/>
    </source>
</evidence>
<gene>
    <name evidence="11" type="primary">NCAS0E04110</name>
    <name evidence="11" type="ordered locus">NCAS_0E04110</name>
</gene>
<feature type="compositionally biased region" description="Polar residues" evidence="8">
    <location>
        <begin position="100"/>
        <end position="112"/>
    </location>
</feature>
<dbReference type="InterPro" id="IPR036397">
    <property type="entry name" value="RNaseH_sf"/>
</dbReference>
<dbReference type="CDD" id="cd06145">
    <property type="entry name" value="REX1_like"/>
    <property type="match status" value="1"/>
</dbReference>
<dbReference type="PANTHER" id="PTHR12801">
    <property type="entry name" value="RNA EXONUCLEASE REXO1 / RECO3 FAMILY MEMBER-RELATED"/>
    <property type="match status" value="1"/>
</dbReference>
<evidence type="ECO:0000256" key="6">
    <source>
        <dbReference type="ARBA" id="ARBA00022839"/>
    </source>
</evidence>
<dbReference type="KEGG" id="ncs:NCAS_0E04110"/>
<dbReference type="InterPro" id="IPR013520">
    <property type="entry name" value="Ribonucl_H"/>
</dbReference>
<evidence type="ECO:0000313" key="12">
    <source>
        <dbReference type="Proteomes" id="UP000001640"/>
    </source>
</evidence>
<name>G0VG61_NAUCA</name>
<keyword evidence="6" id="KW-0269">Exonuclease</keyword>
<dbReference type="AlphaFoldDB" id="G0VG61"/>
<dbReference type="HOGENOM" id="CLU_008679_2_1_1"/>
<dbReference type="RefSeq" id="XP_003676837.1">
    <property type="nucleotide sequence ID" value="XM_003676789.1"/>
</dbReference>
<feature type="domain" description="Exonuclease" evidence="10">
    <location>
        <begin position="355"/>
        <end position="515"/>
    </location>
</feature>
<dbReference type="Proteomes" id="UP000001640">
    <property type="component" value="Chromosome 5"/>
</dbReference>
<evidence type="ECO:0000259" key="10">
    <source>
        <dbReference type="SMART" id="SM00479"/>
    </source>
</evidence>
<reference key="2">
    <citation type="submission" date="2011-08" db="EMBL/GenBank/DDBJ databases">
        <title>Genome sequence of Naumovozyma castellii.</title>
        <authorList>
            <person name="Gordon J.L."/>
            <person name="Armisen D."/>
            <person name="Proux-Wera E."/>
            <person name="OhEigeartaigh S.S."/>
            <person name="Byrne K.P."/>
            <person name="Wolfe K.H."/>
        </authorList>
    </citation>
    <scope>NUCLEOTIDE SEQUENCE</scope>
    <source>
        <strain>Type strain:CBS 4309</strain>
    </source>
</reference>
<dbReference type="SMART" id="SM00479">
    <property type="entry name" value="EXOIII"/>
    <property type="match status" value="1"/>
</dbReference>
<protein>
    <recommendedName>
        <fullName evidence="10">Exonuclease domain-containing protein</fullName>
    </recommendedName>
</protein>
<evidence type="ECO:0000256" key="3">
    <source>
        <dbReference type="ARBA" id="ARBA00022552"/>
    </source>
</evidence>
<dbReference type="InterPro" id="IPR012337">
    <property type="entry name" value="RNaseH-like_sf"/>
</dbReference>
<comment type="similarity">
    <text evidence="2">Belongs to the REXO1/REXO3 family.</text>
</comment>
<dbReference type="InterPro" id="IPR047021">
    <property type="entry name" value="REXO1/3/4-like"/>
</dbReference>
<dbReference type="GO" id="GO:0042780">
    <property type="term" value="P:tRNA 3'-end processing"/>
    <property type="evidence" value="ECO:0007669"/>
    <property type="project" value="EnsemblFungi"/>
</dbReference>
<reference evidence="11 12" key="1">
    <citation type="journal article" date="2011" name="Proc. Natl. Acad. Sci. U.S.A.">
        <title>Evolutionary erosion of yeast sex chromosomes by mating-type switching accidents.</title>
        <authorList>
            <person name="Gordon J.L."/>
            <person name="Armisen D."/>
            <person name="Proux-Wera E."/>
            <person name="Oheigeartaigh S.S."/>
            <person name="Byrne K.P."/>
            <person name="Wolfe K.H."/>
        </authorList>
    </citation>
    <scope>NUCLEOTIDE SEQUENCE [LARGE SCALE GENOMIC DNA]</scope>
    <source>
        <strain evidence="12">ATCC 76901 / BCRC 22586 / CBS 4309 / NBRC 1992 / NRRL Y-12630</strain>
    </source>
</reference>
<organism evidence="11 12">
    <name type="scientific">Naumovozyma castellii</name>
    <name type="common">Yeast</name>
    <name type="synonym">Saccharomyces castellii</name>
    <dbReference type="NCBI Taxonomy" id="27288"/>
    <lineage>
        <taxon>Eukaryota</taxon>
        <taxon>Fungi</taxon>
        <taxon>Dikarya</taxon>
        <taxon>Ascomycota</taxon>
        <taxon>Saccharomycotina</taxon>
        <taxon>Saccharomycetes</taxon>
        <taxon>Saccharomycetales</taxon>
        <taxon>Saccharomycetaceae</taxon>
        <taxon>Naumovozyma</taxon>
    </lineage>
</organism>
<comment type="subcellular location">
    <subcellularLocation>
        <location evidence="1">Nucleus</location>
    </subcellularLocation>
</comment>
<keyword evidence="7" id="KW-0539">Nucleus</keyword>
<dbReference type="InParanoid" id="G0VG61"/>
<evidence type="ECO:0000256" key="7">
    <source>
        <dbReference type="ARBA" id="ARBA00023242"/>
    </source>
</evidence>
<evidence type="ECO:0000256" key="9">
    <source>
        <dbReference type="SAM" id="Phobius"/>
    </source>
</evidence>
<dbReference type="GO" id="GO:0034476">
    <property type="term" value="P:U5 snRNA 3'-end processing"/>
    <property type="evidence" value="ECO:0007669"/>
    <property type="project" value="EnsemblFungi"/>
</dbReference>
<feature type="transmembrane region" description="Helical" evidence="9">
    <location>
        <begin position="20"/>
        <end position="42"/>
    </location>
</feature>
<dbReference type="GO" id="GO:0000175">
    <property type="term" value="F:3'-5'-RNA exonuclease activity"/>
    <property type="evidence" value="ECO:0007669"/>
    <property type="project" value="EnsemblFungi"/>
</dbReference>
<evidence type="ECO:0000313" key="11">
    <source>
        <dbReference type="EMBL" id="CCC70481.1"/>
    </source>
</evidence>
<dbReference type="GO" id="GO:0002107">
    <property type="term" value="P:generation of mature 3'-end of 5S rRNA generated by RNA polymerase III"/>
    <property type="evidence" value="ECO:0007669"/>
    <property type="project" value="EnsemblFungi"/>
</dbReference>
<dbReference type="STRING" id="1064592.G0VG61"/>
<keyword evidence="9" id="KW-1133">Transmembrane helix</keyword>
<dbReference type="OMA" id="HKAGPPF"/>
<evidence type="ECO:0000256" key="8">
    <source>
        <dbReference type="SAM" id="MobiDB-lite"/>
    </source>
</evidence>
<keyword evidence="4" id="KW-0540">Nuclease</keyword>
<dbReference type="PANTHER" id="PTHR12801:SF115">
    <property type="entry name" value="FI18136P1-RELATED"/>
    <property type="match status" value="1"/>
</dbReference>
<dbReference type="SUPFAM" id="SSF53098">
    <property type="entry name" value="Ribonuclease H-like"/>
    <property type="match status" value="1"/>
</dbReference>
<feature type="region of interest" description="Disordered" evidence="8">
    <location>
        <begin position="100"/>
        <end position="125"/>
    </location>
</feature>
<dbReference type="GO" id="GO:0003676">
    <property type="term" value="F:nucleic acid binding"/>
    <property type="evidence" value="ECO:0007669"/>
    <property type="project" value="InterPro"/>
</dbReference>
<keyword evidence="5" id="KW-0378">Hydrolase</keyword>
<keyword evidence="3" id="KW-0698">rRNA processing</keyword>
<sequence length="701" mass="79059">MKYSENKRYSKDQTVLIKCILSRGFCSFLLSLHSLPILLILMDSPGTSPKKEIHHSAGVVLDKGHPISESQSQMVDSSVARLSISEDSASKFGIVNSISNSSEKGTDSTSNQVKRRRSSVASINGNVIMKSRQNSTISLPRKKKKKKNSKPFSFTITDQYVGKHDNTKKISIKDIRDLTLYALKDTNNMPPWVQLDNRSSLQKMIVLFVPGLETPDFNLPDGATFDDILKNKDECNFKYFSKYPDLISLVPNNDLQAFPVVAPGSRTTLYSAYNSFMNVGLTKNEKITRRNELSKKRITIHDLLMDLDKLIENDYPIHPDTEGLTSDMKIELTEQEKNSTDTWFNTKKFDHNGSHTYALDCEMCLSDNGLVLTRASIVDFDCKVLYDKLVKPDVPIIDYLTKYSGITKEKLEPVTTTLKDVQEDILKIISSDDVLIGHSLQSDLNVLKLRHPKVVDTALIFDHKAGPPFKPALRYLASEYLHTTIQNTDVLGHNSIEDARTCMELTKLKIVNGMVFGISINTENLFSRLMKSGVRTLLLNDSVPSRQTGLENDLRNLATQKLRCTTDQEIYDNILEKMNSFELTVGRLRDLEFSRGFSQPSLKSSRRMEDVPSAEVILENLGKNINEIYEKAPSGTLIMILSGTGDTRPWGQIMKELNKLPNQEKMSQRKEREKEIERSIGVARDGVATVIIKQDSSIKND</sequence>
<dbReference type="Pfam" id="PF00929">
    <property type="entry name" value="RNase_T"/>
    <property type="match status" value="1"/>
</dbReference>
<evidence type="ECO:0000256" key="1">
    <source>
        <dbReference type="ARBA" id="ARBA00004123"/>
    </source>
</evidence>
<dbReference type="eggNOG" id="KOG2248">
    <property type="taxonomic scope" value="Eukaryota"/>
</dbReference>
<dbReference type="GO" id="GO:0005634">
    <property type="term" value="C:nucleus"/>
    <property type="evidence" value="ECO:0007669"/>
    <property type="project" value="UniProtKB-SubCell"/>
</dbReference>
<evidence type="ECO:0000256" key="2">
    <source>
        <dbReference type="ARBA" id="ARBA00006357"/>
    </source>
</evidence>
<proteinExistence type="inferred from homology"/>
<dbReference type="OrthoDB" id="206335at2759"/>
<dbReference type="GeneID" id="96904108"/>